<dbReference type="Proteomes" id="UP000295493">
    <property type="component" value="Unassembled WGS sequence"/>
</dbReference>
<organism evidence="1 2">
    <name type="scientific">Stakelama pacifica</name>
    <dbReference type="NCBI Taxonomy" id="517720"/>
    <lineage>
        <taxon>Bacteria</taxon>
        <taxon>Pseudomonadati</taxon>
        <taxon>Pseudomonadota</taxon>
        <taxon>Alphaproteobacteria</taxon>
        <taxon>Sphingomonadales</taxon>
        <taxon>Sphingomonadaceae</taxon>
        <taxon>Stakelama</taxon>
    </lineage>
</organism>
<accession>A0A4R6FAQ6</accession>
<sequence length="283" mass="30525">MQADDPSPYRIVGPDLPVSPVVLSVPHAGRTYPAELRAALNVPPARLLPLEDRLVDMLALAARGDESAIVATRPRAWIDLNRAEWERDPQVEADASRQSLPRTSAKLRAGLGLVPRRSSGVDHIWNRRFTRAEIDERIAHDHRPYHAALAALLRAARSRFGIVILLDIHSMPRLAGAAPPSVVLGDRFGKSASDRFVAAAQGAVIRSGMTVEINTPYAGGHILDTHGAPERGIHAIQIEIDRSRYLDADGAELGAGATRTIAMLRRIVTSVCDEAIPGSAAAE</sequence>
<dbReference type="EMBL" id="SNWD01000020">
    <property type="protein sequence ID" value="TDN78077.1"/>
    <property type="molecule type" value="Genomic_DNA"/>
</dbReference>
<dbReference type="GO" id="GO:0016787">
    <property type="term" value="F:hydrolase activity"/>
    <property type="evidence" value="ECO:0007669"/>
    <property type="project" value="UniProtKB-KW"/>
</dbReference>
<evidence type="ECO:0000313" key="2">
    <source>
        <dbReference type="Proteomes" id="UP000295493"/>
    </source>
</evidence>
<dbReference type="Gene3D" id="3.40.630.40">
    <property type="entry name" value="Zn-dependent exopeptidases"/>
    <property type="match status" value="1"/>
</dbReference>
<reference evidence="1 2" key="1">
    <citation type="submission" date="2019-03" db="EMBL/GenBank/DDBJ databases">
        <title>Genomic Encyclopedia of Type Strains, Phase IV (KMG-IV): sequencing the most valuable type-strain genomes for metagenomic binning, comparative biology and taxonomic classification.</title>
        <authorList>
            <person name="Goeker M."/>
        </authorList>
    </citation>
    <scope>NUCLEOTIDE SEQUENCE [LARGE SCALE GENOMIC DNA]</scope>
    <source>
        <strain evidence="1 2">DSM 25059</strain>
    </source>
</reference>
<dbReference type="AlphaFoldDB" id="A0A4R6FAQ6"/>
<name>A0A4R6FAQ6_9SPHN</name>
<dbReference type="Pfam" id="PF05013">
    <property type="entry name" value="FGase"/>
    <property type="match status" value="1"/>
</dbReference>
<comment type="caution">
    <text evidence="1">The sequence shown here is derived from an EMBL/GenBank/DDBJ whole genome shotgun (WGS) entry which is preliminary data.</text>
</comment>
<keyword evidence="1" id="KW-0378">Hydrolase</keyword>
<gene>
    <name evidence="1" type="ORF">EV664_12011</name>
</gene>
<dbReference type="SUPFAM" id="SSF53187">
    <property type="entry name" value="Zn-dependent exopeptidases"/>
    <property type="match status" value="1"/>
</dbReference>
<keyword evidence="2" id="KW-1185">Reference proteome</keyword>
<protein>
    <submittedName>
        <fullName evidence="1">N-formylglutamate amidohydrolase</fullName>
    </submittedName>
</protein>
<evidence type="ECO:0000313" key="1">
    <source>
        <dbReference type="EMBL" id="TDN78077.1"/>
    </source>
</evidence>
<proteinExistence type="predicted"/>
<dbReference type="InterPro" id="IPR007709">
    <property type="entry name" value="N-FG_amidohydro"/>
</dbReference>